<dbReference type="Proteomes" id="UP000887577">
    <property type="component" value="Unplaced"/>
</dbReference>
<dbReference type="GO" id="GO:0004518">
    <property type="term" value="F:nuclease activity"/>
    <property type="evidence" value="ECO:0007669"/>
    <property type="project" value="UniProtKB-KW"/>
</dbReference>
<protein>
    <recommendedName>
        <fullName evidence="2">Decapping nuclease</fullName>
        <ecNumber evidence="2">3.6.1.-</ecNumber>
    </recommendedName>
</protein>
<dbReference type="PANTHER" id="PTHR12395">
    <property type="entry name" value="DOM-3 RELATED"/>
    <property type="match status" value="1"/>
</dbReference>
<evidence type="ECO:0000313" key="4">
    <source>
        <dbReference type="Proteomes" id="UP000887577"/>
    </source>
</evidence>
<dbReference type="Pfam" id="PF08652">
    <property type="entry name" value="RAI1"/>
    <property type="match status" value="1"/>
</dbReference>
<feature type="domain" description="RAI1-like" evidence="3">
    <location>
        <begin position="9"/>
        <end position="138"/>
    </location>
</feature>
<dbReference type="GO" id="GO:0000956">
    <property type="term" value="P:nuclear-transcribed mRNA catabolic process"/>
    <property type="evidence" value="ECO:0007669"/>
    <property type="project" value="TreeGrafter"/>
</dbReference>
<keyword evidence="2" id="KW-0540">Nuclease</keyword>
<dbReference type="GO" id="GO:0000166">
    <property type="term" value="F:nucleotide binding"/>
    <property type="evidence" value="ECO:0007669"/>
    <property type="project" value="UniProtKB-KW"/>
</dbReference>
<comment type="function">
    <text evidence="2">Decapping enzyme for NAD-capped RNAs: specifically hydrolyzes the nicotinamide adenine dinucleotide (NAD) cap from a subset of RNAs by removing the entire NAD moiety from the 5'-end of an NAD-capped RNA.</text>
</comment>
<dbReference type="PANTHER" id="PTHR12395:SF9">
    <property type="entry name" value="DECAPPING AND EXORIBONUCLEASE PROTEIN"/>
    <property type="match status" value="1"/>
</dbReference>
<comment type="subcellular location">
    <subcellularLocation>
        <location evidence="2">Nucleus</location>
    </subcellularLocation>
</comment>
<dbReference type="GO" id="GO:0005829">
    <property type="term" value="C:cytosol"/>
    <property type="evidence" value="ECO:0007669"/>
    <property type="project" value="TreeGrafter"/>
</dbReference>
<sequence length="177" mass="20603">MLLIKVYNNVVEIKLQKGDFASSGKSAYLVDKLRKWYFQSQLVNSDTVVVGFRNNNIVNCVKKIKTHDLSLFLKPEHRWHQFSSYSATITILSSVCKFYEENVKENQTLVIELPPNKSHILYHIRDDIIQNMLPKEFKKAFEDDDVHEATTQPVTKQGHILRTEKAWMDDCIEKACV</sequence>
<keyword evidence="2" id="KW-0694">RNA-binding</keyword>
<dbReference type="GO" id="GO:0046872">
    <property type="term" value="F:metal ion binding"/>
    <property type="evidence" value="ECO:0007669"/>
    <property type="project" value="UniProtKB-KW"/>
</dbReference>
<keyword evidence="4" id="KW-1185">Reference proteome</keyword>
<dbReference type="AlphaFoldDB" id="A0A914Y983"/>
<keyword evidence="2" id="KW-0547">Nucleotide-binding</keyword>
<dbReference type="GO" id="GO:0034353">
    <property type="term" value="F:mRNA 5'-diphosphatase activity"/>
    <property type="evidence" value="ECO:0007669"/>
    <property type="project" value="TreeGrafter"/>
</dbReference>
<evidence type="ECO:0000313" key="5">
    <source>
        <dbReference type="WBParaSite" id="PSU_v2.g15836.t1"/>
    </source>
</evidence>
<keyword evidence="2" id="KW-0378">Hydrolase</keyword>
<proteinExistence type="inferred from homology"/>
<dbReference type="GO" id="GO:0005634">
    <property type="term" value="C:nucleus"/>
    <property type="evidence" value="ECO:0007669"/>
    <property type="project" value="UniProtKB-SubCell"/>
</dbReference>
<reference evidence="5" key="1">
    <citation type="submission" date="2022-11" db="UniProtKB">
        <authorList>
            <consortium name="WormBaseParasite"/>
        </authorList>
    </citation>
    <scope>IDENTIFICATION</scope>
</reference>
<comment type="cofactor">
    <cofactor evidence="2">
        <name>a divalent metal cation</name>
        <dbReference type="ChEBI" id="CHEBI:60240"/>
    </cofactor>
</comment>
<keyword evidence="2" id="KW-0479">Metal-binding</keyword>
<dbReference type="GO" id="GO:0110155">
    <property type="term" value="P:NAD-cap decapping"/>
    <property type="evidence" value="ECO:0007669"/>
    <property type="project" value="TreeGrafter"/>
</dbReference>
<name>A0A914Y983_9BILA</name>
<dbReference type="InterPro" id="IPR039039">
    <property type="entry name" value="RAI1-like_fam"/>
</dbReference>
<dbReference type="GO" id="GO:0003723">
    <property type="term" value="F:RNA binding"/>
    <property type="evidence" value="ECO:0007669"/>
    <property type="project" value="UniProtKB-KW"/>
</dbReference>
<evidence type="ECO:0000256" key="1">
    <source>
        <dbReference type="ARBA" id="ARBA00006562"/>
    </source>
</evidence>
<dbReference type="WBParaSite" id="PSU_v2.g15836.t1">
    <property type="protein sequence ID" value="PSU_v2.g15836.t1"/>
    <property type="gene ID" value="PSU_v2.g15836"/>
</dbReference>
<comment type="similarity">
    <text evidence="1 2">Belongs to the DXO/Dom3Z family.</text>
</comment>
<evidence type="ECO:0000259" key="3">
    <source>
        <dbReference type="Pfam" id="PF08652"/>
    </source>
</evidence>
<dbReference type="InterPro" id="IPR013961">
    <property type="entry name" value="RAI1"/>
</dbReference>
<keyword evidence="2" id="KW-0539">Nucleus</keyword>
<evidence type="ECO:0000256" key="2">
    <source>
        <dbReference type="RuleBase" id="RU367113"/>
    </source>
</evidence>
<accession>A0A914Y983</accession>
<organism evidence="4 5">
    <name type="scientific">Panagrolaimus superbus</name>
    <dbReference type="NCBI Taxonomy" id="310955"/>
    <lineage>
        <taxon>Eukaryota</taxon>
        <taxon>Metazoa</taxon>
        <taxon>Ecdysozoa</taxon>
        <taxon>Nematoda</taxon>
        <taxon>Chromadorea</taxon>
        <taxon>Rhabditida</taxon>
        <taxon>Tylenchina</taxon>
        <taxon>Panagrolaimomorpha</taxon>
        <taxon>Panagrolaimoidea</taxon>
        <taxon>Panagrolaimidae</taxon>
        <taxon>Panagrolaimus</taxon>
    </lineage>
</organism>
<dbReference type="EC" id="3.6.1.-" evidence="2"/>